<dbReference type="GO" id="GO:0098632">
    <property type="term" value="F:cell-cell adhesion mediator activity"/>
    <property type="evidence" value="ECO:0007669"/>
    <property type="project" value="TreeGrafter"/>
</dbReference>
<dbReference type="GO" id="GO:0070593">
    <property type="term" value="P:dendrite self-avoidance"/>
    <property type="evidence" value="ECO:0007669"/>
    <property type="project" value="TreeGrafter"/>
</dbReference>
<dbReference type="InterPro" id="IPR013783">
    <property type="entry name" value="Ig-like_fold"/>
</dbReference>
<dbReference type="PANTHER" id="PTHR10075">
    <property type="entry name" value="BASIGIN RELATED"/>
    <property type="match status" value="1"/>
</dbReference>
<dbReference type="InterPro" id="IPR003599">
    <property type="entry name" value="Ig_sub"/>
</dbReference>
<dbReference type="PROSITE" id="PS50835">
    <property type="entry name" value="IG_LIKE"/>
    <property type="match status" value="2"/>
</dbReference>
<accession>A0A0T6AX57</accession>
<dbReference type="InterPro" id="IPR013098">
    <property type="entry name" value="Ig_I-set"/>
</dbReference>
<feature type="non-terminal residue" evidence="3">
    <location>
        <position position="1"/>
    </location>
</feature>
<protein>
    <submittedName>
        <fullName evidence="3">Immunoglobulin</fullName>
    </submittedName>
</protein>
<evidence type="ECO:0000313" key="4">
    <source>
        <dbReference type="Proteomes" id="UP000051574"/>
    </source>
</evidence>
<keyword evidence="1" id="KW-0393">Immunoglobulin domain</keyword>
<dbReference type="EMBL" id="LJIG01022595">
    <property type="protein sequence ID" value="KRT79743.1"/>
    <property type="molecule type" value="Genomic_DNA"/>
</dbReference>
<keyword evidence="4" id="KW-1185">Reference proteome</keyword>
<comment type="caution">
    <text evidence="3">The sequence shown here is derived from an EMBL/GenBank/DDBJ whole genome shotgun (WGS) entry which is preliminary data.</text>
</comment>
<dbReference type="SMART" id="SM00409">
    <property type="entry name" value="IG"/>
    <property type="match status" value="1"/>
</dbReference>
<dbReference type="FunFam" id="2.60.40.10:FF:000236">
    <property type="entry name" value="Sidekick cell adhesion molecule 2"/>
    <property type="match status" value="1"/>
</dbReference>
<dbReference type="GO" id="GO:0030424">
    <property type="term" value="C:axon"/>
    <property type="evidence" value="ECO:0007669"/>
    <property type="project" value="TreeGrafter"/>
</dbReference>
<dbReference type="OrthoDB" id="6732802at2759"/>
<dbReference type="AlphaFoldDB" id="A0A0T6AX57"/>
<dbReference type="Pfam" id="PF13927">
    <property type="entry name" value="Ig_3"/>
    <property type="match status" value="1"/>
</dbReference>
<dbReference type="InterPro" id="IPR036179">
    <property type="entry name" value="Ig-like_dom_sf"/>
</dbReference>
<dbReference type="Pfam" id="PF07679">
    <property type="entry name" value="I-set"/>
    <property type="match status" value="1"/>
</dbReference>
<organism evidence="3 4">
    <name type="scientific">Oryctes borbonicus</name>
    <dbReference type="NCBI Taxonomy" id="1629725"/>
    <lineage>
        <taxon>Eukaryota</taxon>
        <taxon>Metazoa</taxon>
        <taxon>Ecdysozoa</taxon>
        <taxon>Arthropoda</taxon>
        <taxon>Hexapoda</taxon>
        <taxon>Insecta</taxon>
        <taxon>Pterygota</taxon>
        <taxon>Neoptera</taxon>
        <taxon>Endopterygota</taxon>
        <taxon>Coleoptera</taxon>
        <taxon>Polyphaga</taxon>
        <taxon>Scarabaeiformia</taxon>
        <taxon>Scarabaeidae</taxon>
        <taxon>Dynastinae</taxon>
        <taxon>Oryctes</taxon>
    </lineage>
</organism>
<dbReference type="Proteomes" id="UP000051574">
    <property type="component" value="Unassembled WGS sequence"/>
</dbReference>
<dbReference type="Gene3D" id="2.60.40.10">
    <property type="entry name" value="Immunoglobulins"/>
    <property type="match status" value="2"/>
</dbReference>
<dbReference type="InterPro" id="IPR003598">
    <property type="entry name" value="Ig_sub2"/>
</dbReference>
<reference evidence="3 4" key="1">
    <citation type="submission" date="2015-09" db="EMBL/GenBank/DDBJ databases">
        <title>Draft genome of the scarab beetle Oryctes borbonicus.</title>
        <authorList>
            <person name="Meyer J.M."/>
            <person name="Markov G.V."/>
            <person name="Baskaran P."/>
            <person name="Herrmann M."/>
            <person name="Sommer R.J."/>
            <person name="Roedelsperger C."/>
        </authorList>
    </citation>
    <scope>NUCLEOTIDE SEQUENCE [LARGE SCALE GENOMIC DNA]</scope>
    <source>
        <strain evidence="3">OB123</strain>
        <tissue evidence="3">Whole animal</tissue>
    </source>
</reference>
<dbReference type="InterPro" id="IPR007110">
    <property type="entry name" value="Ig-like_dom"/>
</dbReference>
<gene>
    <name evidence="3" type="ORF">AMK59_7847</name>
</gene>
<evidence type="ECO:0000313" key="3">
    <source>
        <dbReference type="EMBL" id="KRT79743.1"/>
    </source>
</evidence>
<dbReference type="GO" id="GO:0007411">
    <property type="term" value="P:axon guidance"/>
    <property type="evidence" value="ECO:0007669"/>
    <property type="project" value="TreeGrafter"/>
</dbReference>
<evidence type="ECO:0000259" key="2">
    <source>
        <dbReference type="PROSITE" id="PS50835"/>
    </source>
</evidence>
<feature type="domain" description="Ig-like" evidence="2">
    <location>
        <begin position="48"/>
        <end position="132"/>
    </location>
</feature>
<proteinExistence type="predicted"/>
<name>A0A0T6AX57_9SCAR</name>
<dbReference type="GO" id="GO:0007156">
    <property type="term" value="P:homophilic cell adhesion via plasma membrane adhesion molecules"/>
    <property type="evidence" value="ECO:0007669"/>
    <property type="project" value="TreeGrafter"/>
</dbReference>
<feature type="domain" description="Ig-like" evidence="2">
    <location>
        <begin position="142"/>
        <end position="188"/>
    </location>
</feature>
<dbReference type="PANTHER" id="PTHR10075:SF109">
    <property type="entry name" value="NEURAL_ECTODERMAL DEVELOPMENT FACTOR IMP-L2"/>
    <property type="match status" value="1"/>
</dbReference>
<dbReference type="SMART" id="SM00408">
    <property type="entry name" value="IGc2"/>
    <property type="match status" value="1"/>
</dbReference>
<dbReference type="SUPFAM" id="SSF48726">
    <property type="entry name" value="Immunoglobulin"/>
    <property type="match status" value="3"/>
</dbReference>
<evidence type="ECO:0000256" key="1">
    <source>
        <dbReference type="ARBA" id="ARBA00023319"/>
    </source>
</evidence>
<sequence length="188" mass="20665">FNDIWNRSLTLISANLTHTGKYECHLALRSGGYPTVTASANVIVQEKPRFVSHAKTETLGDYGSQIILPCDVVGIPKPNVSWYRNAINVEELNESRYRIEEDNSLLIKKLKLPDMGMVQCFARNDAGESSMSTWLKVKTSVPVMEVGPKNVTVLDGKDATITCQAAGAPIPNVTWIYNGSHTNRSAPS</sequence>
<dbReference type="GO" id="GO:0005886">
    <property type="term" value="C:plasma membrane"/>
    <property type="evidence" value="ECO:0007669"/>
    <property type="project" value="TreeGrafter"/>
</dbReference>